<evidence type="ECO:0000256" key="2">
    <source>
        <dbReference type="ARBA" id="ARBA00004236"/>
    </source>
</evidence>
<evidence type="ECO:0000256" key="13">
    <source>
        <dbReference type="ARBA" id="ARBA00073152"/>
    </source>
</evidence>
<evidence type="ECO:0000256" key="12">
    <source>
        <dbReference type="ARBA" id="ARBA00059740"/>
    </source>
</evidence>
<evidence type="ECO:0000256" key="9">
    <source>
        <dbReference type="ARBA" id="ARBA00023033"/>
    </source>
</evidence>
<evidence type="ECO:0000256" key="1">
    <source>
        <dbReference type="ARBA" id="ARBA00001974"/>
    </source>
</evidence>
<comment type="catalytic activity">
    <reaction evidence="11">
        <text>ethionamide + NADPH + O2 + H(+) = ethionamide S-oxide + NADP(+) + H2O</text>
        <dbReference type="Rhea" id="RHEA:47616"/>
        <dbReference type="ChEBI" id="CHEBI:4885"/>
        <dbReference type="ChEBI" id="CHEBI:15377"/>
        <dbReference type="ChEBI" id="CHEBI:15378"/>
        <dbReference type="ChEBI" id="CHEBI:15379"/>
        <dbReference type="ChEBI" id="CHEBI:57783"/>
        <dbReference type="ChEBI" id="CHEBI:58349"/>
        <dbReference type="ChEBI" id="CHEBI:87805"/>
    </reaction>
</comment>
<keyword evidence="10" id="KW-0472">Membrane</keyword>
<dbReference type="PRINTS" id="PR00469">
    <property type="entry name" value="PNDRDTASEII"/>
</dbReference>
<keyword evidence="16" id="KW-1185">Reference proteome</keyword>
<evidence type="ECO:0000313" key="15">
    <source>
        <dbReference type="EMBL" id="KAA0024100.1"/>
    </source>
</evidence>
<sequence length="493" mass="54350">MTTTDFDILIIGAGISGIGTACHLKREKTGKTYAILERRNAIGGTWDLFRYPGIRSDSDMYTFGYHFRPWHGTKILADGTSIREYIKATADEYGVTENIRFGRKVVRADWSSADGIWTVEAFDETTGNSETYTSKFLVGATGYYNYDEGFRPTFPGEDDFAGDIVHPQHWPEDLDYTGKRVVVIGSGATAITLVPAMAGDAASVTMLQRSPTYILPLPAEDPVAGNLKRLRLPQSAIYKAGRARNIALQRGLFELSRNAPAVARKFILSMVRAQVGPDIDMKHFTPSYNPWDERLCVVPRADLFKALRKGTASIVTDHIEKFTETGIDLKSGEHLDADIIVAATGLQLQIAGGMQMTVDGNPVDTREHVIYKGVLLDGVPNAMFVLGYTNASWTLKADIAAEYFCRLLSHMDKAGYTQVVATADSHDRSKESVMGDALKSGYIKRGDAVLPRQGTRKPFMVLNDYYRDAPQLRHGKIDDDALHFSTGVAAARV</sequence>
<dbReference type="InterPro" id="IPR036188">
    <property type="entry name" value="FAD/NAD-bd_sf"/>
</dbReference>
<accession>A0A5A7SD69</accession>
<evidence type="ECO:0000256" key="10">
    <source>
        <dbReference type="ARBA" id="ARBA00023136"/>
    </source>
</evidence>
<evidence type="ECO:0000256" key="6">
    <source>
        <dbReference type="ARBA" id="ARBA00022827"/>
    </source>
</evidence>
<evidence type="ECO:0000256" key="8">
    <source>
        <dbReference type="ARBA" id="ARBA00023002"/>
    </source>
</evidence>
<comment type="function">
    <text evidence="12">Monooxygenase able to convert a wide range of ketones to the corresponding esters or lactones via a Baeyer-Villiger oxidation reaction. Can act on long-chain aliphatic ketones (2-hexanone to 2-dodecanone) and on aromatic ketones (phenylacetone and benzylacetone). Is also able to catalyze enantioselective sulfoxidation of methyl-p-tolylsulfide. In vivo, likely functions as a BVMO, but the exact nature of the physiological substrate(s) remains to be established.</text>
</comment>
<dbReference type="Proteomes" id="UP000322244">
    <property type="component" value="Unassembled WGS sequence"/>
</dbReference>
<reference evidence="15 16" key="1">
    <citation type="submission" date="2019-07" db="EMBL/GenBank/DDBJ databases">
        <title>Rhodococcus cavernicolus sp. nov., isolated from a cave.</title>
        <authorList>
            <person name="Lee S.D."/>
        </authorList>
    </citation>
    <scope>NUCLEOTIDE SEQUENCE [LARGE SCALE GENOMIC DNA]</scope>
    <source>
        <strain evidence="15 16">C1-24</strain>
    </source>
</reference>
<keyword evidence="9" id="KW-0503">Monooxygenase</keyword>
<evidence type="ECO:0000256" key="11">
    <source>
        <dbReference type="ARBA" id="ARBA00051124"/>
    </source>
</evidence>
<dbReference type="FunFam" id="3.50.50.60:FF:000213">
    <property type="entry name" value="FAD-containing monooxygenase EthA"/>
    <property type="match status" value="1"/>
</dbReference>
<protein>
    <recommendedName>
        <fullName evidence="13">FAD-containing monooxygenase EthA</fullName>
    </recommendedName>
    <alternativeName>
        <fullName evidence="14">Prodrug activator EtaA</fullName>
    </alternativeName>
</protein>
<keyword evidence="4" id="KW-1003">Cell membrane</keyword>
<dbReference type="Pfam" id="PF00743">
    <property type="entry name" value="FMO-like"/>
    <property type="match status" value="1"/>
</dbReference>
<dbReference type="GO" id="GO:0050661">
    <property type="term" value="F:NADP binding"/>
    <property type="evidence" value="ECO:0007669"/>
    <property type="project" value="InterPro"/>
</dbReference>
<comment type="cofactor">
    <cofactor evidence="1">
        <name>FAD</name>
        <dbReference type="ChEBI" id="CHEBI:57692"/>
    </cofactor>
</comment>
<proteinExistence type="inferred from homology"/>
<organism evidence="15 16">
    <name type="scientific">Antrihabitans cavernicola</name>
    <dbReference type="NCBI Taxonomy" id="2495913"/>
    <lineage>
        <taxon>Bacteria</taxon>
        <taxon>Bacillati</taxon>
        <taxon>Actinomycetota</taxon>
        <taxon>Actinomycetes</taxon>
        <taxon>Mycobacteriales</taxon>
        <taxon>Nocardiaceae</taxon>
        <taxon>Antrihabitans</taxon>
    </lineage>
</organism>
<evidence type="ECO:0000256" key="4">
    <source>
        <dbReference type="ARBA" id="ARBA00022475"/>
    </source>
</evidence>
<dbReference type="Gene3D" id="3.50.50.60">
    <property type="entry name" value="FAD/NAD(P)-binding domain"/>
    <property type="match status" value="3"/>
</dbReference>
<dbReference type="GO" id="GO:0004499">
    <property type="term" value="F:N,N-dimethylaniline monooxygenase activity"/>
    <property type="evidence" value="ECO:0007669"/>
    <property type="project" value="InterPro"/>
</dbReference>
<evidence type="ECO:0000256" key="14">
    <source>
        <dbReference type="ARBA" id="ARBA00078392"/>
    </source>
</evidence>
<dbReference type="OrthoDB" id="5168853at2"/>
<dbReference type="FunFam" id="3.50.50.60:FF:000228">
    <property type="entry name" value="FAD-containing monooxygenase EthA"/>
    <property type="match status" value="1"/>
</dbReference>
<keyword evidence="5" id="KW-0285">Flavoprotein</keyword>
<dbReference type="InterPro" id="IPR020946">
    <property type="entry name" value="Flavin_mOase-like"/>
</dbReference>
<comment type="subcellular location">
    <subcellularLocation>
        <location evidence="2">Cell membrane</location>
    </subcellularLocation>
</comment>
<keyword evidence="8" id="KW-0560">Oxidoreductase</keyword>
<evidence type="ECO:0000313" key="16">
    <source>
        <dbReference type="Proteomes" id="UP000322244"/>
    </source>
</evidence>
<dbReference type="GO" id="GO:0050660">
    <property type="term" value="F:flavin adenine dinucleotide binding"/>
    <property type="evidence" value="ECO:0007669"/>
    <property type="project" value="InterPro"/>
</dbReference>
<dbReference type="InterPro" id="IPR051820">
    <property type="entry name" value="FAD-binding_MO"/>
</dbReference>
<comment type="caution">
    <text evidence="15">The sequence shown here is derived from an EMBL/GenBank/DDBJ whole genome shotgun (WGS) entry which is preliminary data.</text>
</comment>
<gene>
    <name evidence="15" type="ORF">FOY51_05965</name>
</gene>
<keyword evidence="7" id="KW-0521">NADP</keyword>
<dbReference type="PANTHER" id="PTHR43872">
    <property type="entry name" value="MONOOXYGENASE, PUTATIVE (AFU_ORTHOLOGUE AFUA_8G02570)-RELATED"/>
    <property type="match status" value="1"/>
</dbReference>
<evidence type="ECO:0000256" key="5">
    <source>
        <dbReference type="ARBA" id="ARBA00022630"/>
    </source>
</evidence>
<name>A0A5A7SD69_9NOCA</name>
<comment type="similarity">
    <text evidence="3">Belongs to the FAD-binding monooxygenase family.</text>
</comment>
<dbReference type="GO" id="GO:0005886">
    <property type="term" value="C:plasma membrane"/>
    <property type="evidence" value="ECO:0007669"/>
    <property type="project" value="UniProtKB-SubCell"/>
</dbReference>
<dbReference type="EMBL" id="VLNY01000002">
    <property type="protein sequence ID" value="KAA0024100.1"/>
    <property type="molecule type" value="Genomic_DNA"/>
</dbReference>
<dbReference type="PANTHER" id="PTHR43872:SF1">
    <property type="entry name" value="MONOOXYGENASE, PUTATIVE (AFU_ORTHOLOGUE AFUA_8G02570)-RELATED"/>
    <property type="match status" value="1"/>
</dbReference>
<dbReference type="AlphaFoldDB" id="A0A5A7SD69"/>
<dbReference type="RefSeq" id="WP_149429260.1">
    <property type="nucleotide sequence ID" value="NZ_VLNY01000002.1"/>
</dbReference>
<evidence type="ECO:0000256" key="7">
    <source>
        <dbReference type="ARBA" id="ARBA00022857"/>
    </source>
</evidence>
<dbReference type="SUPFAM" id="SSF51905">
    <property type="entry name" value="FAD/NAD(P)-binding domain"/>
    <property type="match status" value="1"/>
</dbReference>
<keyword evidence="6" id="KW-0274">FAD</keyword>
<evidence type="ECO:0000256" key="3">
    <source>
        <dbReference type="ARBA" id="ARBA00010139"/>
    </source>
</evidence>